<dbReference type="SUPFAM" id="SSF53187">
    <property type="entry name" value="Zn-dependent exopeptidases"/>
    <property type="match status" value="1"/>
</dbReference>
<evidence type="ECO:0000256" key="2">
    <source>
        <dbReference type="ARBA" id="ARBA00023315"/>
    </source>
</evidence>
<dbReference type="GO" id="GO:0016603">
    <property type="term" value="F:glutaminyl-peptide cyclotransferase activity"/>
    <property type="evidence" value="ECO:0007669"/>
    <property type="project" value="TreeGrafter"/>
</dbReference>
<dbReference type="STRING" id="1206466.K0KGS8"/>
<keyword evidence="1 5" id="KW-0808">Transferase</keyword>
<name>K0KGS8_WICCF</name>
<keyword evidence="6" id="KW-1185">Reference proteome</keyword>
<dbReference type="EC" id="3.4.-.-" evidence="3"/>
<keyword evidence="3" id="KW-0479">Metal-binding</keyword>
<dbReference type="Gene3D" id="3.40.630.10">
    <property type="entry name" value="Zn peptidases"/>
    <property type="match status" value="1"/>
</dbReference>
<dbReference type="PANTHER" id="PTHR12283:SF6">
    <property type="entry name" value="GLUTAMINYL-PEPTIDE CYCLOTRANSFERASE-RELATED"/>
    <property type="match status" value="1"/>
</dbReference>
<keyword evidence="3" id="KW-0378">Hydrolase</keyword>
<dbReference type="InterPro" id="IPR040234">
    <property type="entry name" value="QC/QCL"/>
</dbReference>
<dbReference type="InParanoid" id="K0KGS8"/>
<reference evidence="5 6" key="1">
    <citation type="journal article" date="2012" name="Eukaryot. Cell">
        <title>Draft genome sequence of Wickerhamomyces ciferrii NRRL Y-1031 F-60-10.</title>
        <authorList>
            <person name="Schneider J."/>
            <person name="Andrea H."/>
            <person name="Blom J."/>
            <person name="Jaenicke S."/>
            <person name="Ruckert C."/>
            <person name="Schorsch C."/>
            <person name="Szczepanowski R."/>
            <person name="Farwick M."/>
            <person name="Goesmann A."/>
            <person name="Puhler A."/>
            <person name="Schaffer S."/>
            <person name="Tauch A."/>
            <person name="Kohler T."/>
            <person name="Brinkrolf K."/>
        </authorList>
    </citation>
    <scope>NUCLEOTIDE SEQUENCE [LARGE SCALE GENOMIC DNA]</scope>
    <source>
        <strain evidence="6">ATCC 14091 / BCRC 22168 / CBS 111 / JCM 3599 / NBRC 0793 / NRRL Y-1031 F-60-10</strain>
    </source>
</reference>
<dbReference type="GO" id="GO:0006508">
    <property type="term" value="P:proteolysis"/>
    <property type="evidence" value="ECO:0007669"/>
    <property type="project" value="UniProtKB-KW"/>
</dbReference>
<dbReference type="eggNOG" id="KOG3946">
    <property type="taxonomic scope" value="Eukaryota"/>
</dbReference>
<evidence type="ECO:0000259" key="4">
    <source>
        <dbReference type="Pfam" id="PF04389"/>
    </source>
</evidence>
<dbReference type="EMBL" id="CAIF01000019">
    <property type="protein sequence ID" value="CCH41387.1"/>
    <property type="molecule type" value="Genomic_DNA"/>
</dbReference>
<dbReference type="Pfam" id="PF04389">
    <property type="entry name" value="Peptidase_M28"/>
    <property type="match status" value="1"/>
</dbReference>
<dbReference type="HOGENOM" id="CLU_045003_1_1_1"/>
<keyword evidence="3" id="KW-0862">Zinc</keyword>
<evidence type="ECO:0000256" key="1">
    <source>
        <dbReference type="ARBA" id="ARBA00022679"/>
    </source>
</evidence>
<organism evidence="5 6">
    <name type="scientific">Wickerhamomyces ciferrii (strain ATCC 14091 / BCRC 22168 / CBS 111 / JCM 3599 / NBRC 0793 / NRRL Y-1031 F-60-10)</name>
    <name type="common">Yeast</name>
    <name type="synonym">Pichia ciferrii</name>
    <dbReference type="NCBI Taxonomy" id="1206466"/>
    <lineage>
        <taxon>Eukaryota</taxon>
        <taxon>Fungi</taxon>
        <taxon>Dikarya</taxon>
        <taxon>Ascomycota</taxon>
        <taxon>Saccharomycotina</taxon>
        <taxon>Saccharomycetes</taxon>
        <taxon>Phaffomycetales</taxon>
        <taxon>Wickerhamomycetaceae</taxon>
        <taxon>Wickerhamomyces</taxon>
    </lineage>
</organism>
<accession>K0KGS8</accession>
<protein>
    <recommendedName>
        <fullName evidence="3">Peptide hydrolase</fullName>
        <ecNumber evidence="3">3.4.-.-</ecNumber>
    </recommendedName>
</protein>
<keyword evidence="3" id="KW-0645">Protease</keyword>
<evidence type="ECO:0000256" key="3">
    <source>
        <dbReference type="RuleBase" id="RU361240"/>
    </source>
</evidence>
<gene>
    <name evidence="5" type="ORF">BN7_928</name>
</gene>
<keyword evidence="2 5" id="KW-0012">Acyltransferase</keyword>
<feature type="domain" description="Peptidase M28" evidence="4">
    <location>
        <begin position="69"/>
        <end position="301"/>
    </location>
</feature>
<comment type="caution">
    <text evidence="5">The sequence shown here is derived from an EMBL/GenBank/DDBJ whole genome shotgun (WGS) entry which is preliminary data.</text>
</comment>
<comment type="similarity">
    <text evidence="3">Belongs to the peptidase M28 family.</text>
</comment>
<evidence type="ECO:0000313" key="5">
    <source>
        <dbReference type="EMBL" id="CCH41387.1"/>
    </source>
</evidence>
<dbReference type="PANTHER" id="PTHR12283">
    <property type="entry name" value="GLUTAMINYL-PEPTIDE CYCLOTRANSFERASE"/>
    <property type="match status" value="1"/>
</dbReference>
<dbReference type="GO" id="GO:0008233">
    <property type="term" value="F:peptidase activity"/>
    <property type="evidence" value="ECO:0007669"/>
    <property type="project" value="UniProtKB-KW"/>
</dbReference>
<dbReference type="GO" id="GO:0008270">
    <property type="term" value="F:zinc ion binding"/>
    <property type="evidence" value="ECO:0007669"/>
    <property type="project" value="TreeGrafter"/>
</dbReference>
<proteinExistence type="inferred from homology"/>
<evidence type="ECO:0000313" key="6">
    <source>
        <dbReference type="Proteomes" id="UP000009328"/>
    </source>
</evidence>
<sequence>MSTNRLNLNNTDELNHFLHFNKTRVPGSKNSIEVQDYILNHFNNLTSRSEIPWEIELDNFQERGYNFTNIIVSKKPKSFSNKGKYLVLAAHYDTLLKPKGFIGAIDSAVSCGILLDIAESLSQVLDLHFQDFAYDMNLGLKFIFFDGEEAFEKWSPTDSIYGARHLYEKWHHEAKIKDIELLILLDLLGAPDPKSNQVPSYFAETHDNYNDLTLLENRLVENFPSLYDNSYQSKYLNVVQDEFIVPQVTMEDDHLPFLKAGVPVLHLIPSRFPKQWHRKKDNFHNVDLQAVNRWNLLLKAYVLEHLEITEPFTYNP</sequence>
<dbReference type="Proteomes" id="UP000009328">
    <property type="component" value="Unassembled WGS sequence"/>
</dbReference>
<dbReference type="AlphaFoldDB" id="K0KGS8"/>
<dbReference type="InterPro" id="IPR007484">
    <property type="entry name" value="Peptidase_M28"/>
</dbReference>
<dbReference type="FunCoup" id="K0KGS8">
    <property type="interactions" value="158"/>
</dbReference>